<dbReference type="Proteomes" id="UP000014975">
    <property type="component" value="Unassembled WGS sequence"/>
</dbReference>
<feature type="domain" description="Methyltransferase type 11" evidence="1">
    <location>
        <begin position="129"/>
        <end position="208"/>
    </location>
</feature>
<dbReference type="GO" id="GO:0008757">
    <property type="term" value="F:S-adenosylmethionine-dependent methyltransferase activity"/>
    <property type="evidence" value="ECO:0007669"/>
    <property type="project" value="InterPro"/>
</dbReference>
<dbReference type="InterPro" id="IPR013216">
    <property type="entry name" value="Methyltransf_11"/>
</dbReference>
<keyword evidence="2" id="KW-0489">Methyltransferase</keyword>
<sequence>MTSTPAKSPPAAARGMAALPPGLRELLRCPACRAELSGPGPDFSCPACGRDFAATPDGRPDLRLRDPVRIGLSLTLGEPLDIPEHLDFAPLAFNRGPEVDFAGLPVPRHLSLEILSWFPKAEAPGKIALDLGSGRGLHRAAVERAGFAWAGLDYANKRAPLLADAHALPFADASFGFILSVAVLEHLRHPYAALAEIGRVLRPGGRLIATMAFLEPFHKNSFFNISHLGALSLLHHAGLFPRAVAPGKGGLFALSRMGLFAGLPRGLAHGIVTPVHWLHRVWWKIGRRWHPRLTEPARRLILSGDMTVVADRPV</sequence>
<gene>
    <name evidence="2" type="ORF">dsat_0406</name>
</gene>
<dbReference type="SUPFAM" id="SSF53335">
    <property type="entry name" value="S-adenosyl-L-methionine-dependent methyltransferases"/>
    <property type="match status" value="1"/>
</dbReference>
<dbReference type="STRING" id="1121439.dsat_0406"/>
<dbReference type="EMBL" id="ATHI01000026">
    <property type="protein sequence ID" value="EPR32965.1"/>
    <property type="molecule type" value="Genomic_DNA"/>
</dbReference>
<evidence type="ECO:0000259" key="1">
    <source>
        <dbReference type="Pfam" id="PF08241"/>
    </source>
</evidence>
<protein>
    <submittedName>
        <fullName evidence="2">Methyltransferase type 11</fullName>
    </submittedName>
</protein>
<evidence type="ECO:0000313" key="2">
    <source>
        <dbReference type="EMBL" id="EPR32965.1"/>
    </source>
</evidence>
<organism evidence="2 3">
    <name type="scientific">Alkalidesulfovibrio alkalitolerans DSM 16529</name>
    <dbReference type="NCBI Taxonomy" id="1121439"/>
    <lineage>
        <taxon>Bacteria</taxon>
        <taxon>Pseudomonadati</taxon>
        <taxon>Thermodesulfobacteriota</taxon>
        <taxon>Desulfovibrionia</taxon>
        <taxon>Desulfovibrionales</taxon>
        <taxon>Desulfovibrionaceae</taxon>
        <taxon>Alkalidesulfovibrio</taxon>
    </lineage>
</organism>
<dbReference type="PATRIC" id="fig|1121439.3.peg.1758"/>
<dbReference type="RefSeq" id="WP_020887100.1">
    <property type="nucleotide sequence ID" value="NZ_ATHI01000026.1"/>
</dbReference>
<dbReference type="PANTHER" id="PTHR43591">
    <property type="entry name" value="METHYLTRANSFERASE"/>
    <property type="match status" value="1"/>
</dbReference>
<dbReference type="Pfam" id="PF08241">
    <property type="entry name" value="Methyltransf_11"/>
    <property type="match status" value="1"/>
</dbReference>
<dbReference type="GO" id="GO:0032259">
    <property type="term" value="P:methylation"/>
    <property type="evidence" value="ECO:0007669"/>
    <property type="project" value="UniProtKB-KW"/>
</dbReference>
<proteinExistence type="predicted"/>
<dbReference type="AlphaFoldDB" id="S7T8X3"/>
<name>S7T8X3_9BACT</name>
<dbReference type="InterPro" id="IPR029063">
    <property type="entry name" value="SAM-dependent_MTases_sf"/>
</dbReference>
<evidence type="ECO:0000313" key="3">
    <source>
        <dbReference type="Proteomes" id="UP000014975"/>
    </source>
</evidence>
<reference evidence="2 3" key="1">
    <citation type="journal article" date="2013" name="Genome Announc.">
        <title>Draft genome sequences for three mercury-methylating, sulfate-reducing bacteria.</title>
        <authorList>
            <person name="Brown S.D."/>
            <person name="Hurt R.A.Jr."/>
            <person name="Gilmour C.C."/>
            <person name="Elias D.A."/>
        </authorList>
    </citation>
    <scope>NUCLEOTIDE SEQUENCE [LARGE SCALE GENOMIC DNA]</scope>
    <source>
        <strain evidence="2 3">DSM 16529</strain>
    </source>
</reference>
<dbReference type="eggNOG" id="COG2226">
    <property type="taxonomic scope" value="Bacteria"/>
</dbReference>
<accession>S7T8X3</accession>
<dbReference type="CDD" id="cd02440">
    <property type="entry name" value="AdoMet_MTases"/>
    <property type="match status" value="1"/>
</dbReference>
<dbReference type="Gene3D" id="3.40.50.150">
    <property type="entry name" value="Vaccinia Virus protein VP39"/>
    <property type="match status" value="1"/>
</dbReference>
<keyword evidence="3" id="KW-1185">Reference proteome</keyword>
<dbReference type="PANTHER" id="PTHR43591:SF24">
    <property type="entry name" value="2-METHOXY-6-POLYPRENYL-1,4-BENZOQUINOL METHYLASE, MITOCHONDRIAL"/>
    <property type="match status" value="1"/>
</dbReference>
<comment type="caution">
    <text evidence="2">The sequence shown here is derived from an EMBL/GenBank/DDBJ whole genome shotgun (WGS) entry which is preliminary data.</text>
</comment>
<keyword evidence="2" id="KW-0808">Transferase</keyword>